<organism evidence="2 3">
    <name type="scientific">Maribellus comscasis</name>
    <dbReference type="NCBI Taxonomy" id="2681766"/>
    <lineage>
        <taxon>Bacteria</taxon>
        <taxon>Pseudomonadati</taxon>
        <taxon>Bacteroidota</taxon>
        <taxon>Bacteroidia</taxon>
        <taxon>Marinilabiliales</taxon>
        <taxon>Prolixibacteraceae</taxon>
        <taxon>Maribellus</taxon>
    </lineage>
</organism>
<gene>
    <name evidence="2" type="ORF">GM418_30675</name>
</gene>
<keyword evidence="3" id="KW-1185">Reference proteome</keyword>
<evidence type="ECO:0000313" key="3">
    <source>
        <dbReference type="Proteomes" id="UP000428260"/>
    </source>
</evidence>
<protein>
    <recommendedName>
        <fullName evidence="4">Tetratricopeptide repeat protein</fullName>
    </recommendedName>
</protein>
<keyword evidence="1" id="KW-0472">Membrane</keyword>
<feature type="transmembrane region" description="Helical" evidence="1">
    <location>
        <begin position="180"/>
        <end position="202"/>
    </location>
</feature>
<dbReference type="EMBL" id="CP046401">
    <property type="protein sequence ID" value="QGY47865.1"/>
    <property type="molecule type" value="Genomic_DNA"/>
</dbReference>
<proteinExistence type="predicted"/>
<keyword evidence="1" id="KW-1133">Transmembrane helix</keyword>
<evidence type="ECO:0008006" key="4">
    <source>
        <dbReference type="Google" id="ProtNLM"/>
    </source>
</evidence>
<name>A0A6I6JXT8_9BACT</name>
<dbReference type="KEGG" id="mcos:GM418_30675"/>
<dbReference type="Proteomes" id="UP000428260">
    <property type="component" value="Chromosome"/>
</dbReference>
<evidence type="ECO:0000256" key="1">
    <source>
        <dbReference type="SAM" id="Phobius"/>
    </source>
</evidence>
<dbReference type="AlphaFoldDB" id="A0A6I6JXT8"/>
<dbReference type="RefSeq" id="WP_158872124.1">
    <property type="nucleotide sequence ID" value="NZ_CP046401.1"/>
</dbReference>
<accession>A0A6I6JXT8</accession>
<evidence type="ECO:0000313" key="2">
    <source>
        <dbReference type="EMBL" id="QGY47865.1"/>
    </source>
</evidence>
<keyword evidence="1" id="KW-0812">Transmembrane</keyword>
<reference evidence="2 3" key="1">
    <citation type="submission" date="2019-11" db="EMBL/GenBank/DDBJ databases">
        <authorList>
            <person name="Zheng R.K."/>
            <person name="Sun C.M."/>
        </authorList>
    </citation>
    <scope>NUCLEOTIDE SEQUENCE [LARGE SCALE GENOMIC DNA]</scope>
    <source>
        <strain evidence="2 3">WC007</strain>
    </source>
</reference>
<sequence length="222" mass="25965">MESNIKSIQELENEFNKLDKSNSREYIKFYENNLESIHNIDIDKDEEHYNAKLRLDCEYGVSLVATGNRVHGAIVLEKAIQMFENAPNQDLKKVYSLPYFEQILWNYAYALSETNQLNRALPAFIKLNKHYSKENKYKSWVINIRNRRLKKFSKPLAPIALIWTILTFTLFQRFESITRFYLAIGLGIIVLFGVASEIYSVILKQKLNRIGNASQTDHPRPI</sequence>
<feature type="transmembrane region" description="Helical" evidence="1">
    <location>
        <begin position="155"/>
        <end position="174"/>
    </location>
</feature>